<dbReference type="PROSITE" id="PS51257">
    <property type="entry name" value="PROKAR_LIPOPROTEIN"/>
    <property type="match status" value="1"/>
</dbReference>
<sequence>MRRLAPLALLLGLAACQSTDQLLAGGDAAAIRTAEARARFEMNCPAASGSVLSSRVVIPEDLRRAVDRAEYTVGVAGCGQRGVYIVACPLGDPNCIAIRQDRPAG</sequence>
<name>A0ABZ0PPR6_9PROT</name>
<proteinExistence type="predicted"/>
<evidence type="ECO:0000313" key="1">
    <source>
        <dbReference type="EMBL" id="WPB87530.1"/>
    </source>
</evidence>
<keyword evidence="2" id="KW-1185">Reference proteome</keyword>
<dbReference type="Proteomes" id="UP001305521">
    <property type="component" value="Chromosome"/>
</dbReference>
<gene>
    <name evidence="1" type="ORF">R9Z33_11770</name>
</gene>
<protein>
    <recommendedName>
        <fullName evidence="3">Lipoprotein</fullName>
    </recommendedName>
</protein>
<evidence type="ECO:0000313" key="2">
    <source>
        <dbReference type="Proteomes" id="UP001305521"/>
    </source>
</evidence>
<organism evidence="1 2">
    <name type="scientific">Sediminicoccus rosea</name>
    <dbReference type="NCBI Taxonomy" id="1225128"/>
    <lineage>
        <taxon>Bacteria</taxon>
        <taxon>Pseudomonadati</taxon>
        <taxon>Pseudomonadota</taxon>
        <taxon>Alphaproteobacteria</taxon>
        <taxon>Acetobacterales</taxon>
        <taxon>Roseomonadaceae</taxon>
        <taxon>Sediminicoccus</taxon>
    </lineage>
</organism>
<evidence type="ECO:0008006" key="3">
    <source>
        <dbReference type="Google" id="ProtNLM"/>
    </source>
</evidence>
<accession>A0ABZ0PPR6</accession>
<dbReference type="RefSeq" id="WP_318651482.1">
    <property type="nucleotide sequence ID" value="NZ_CP137852.1"/>
</dbReference>
<reference evidence="1 2" key="1">
    <citation type="submission" date="2023-11" db="EMBL/GenBank/DDBJ databases">
        <title>Arctic aerobic anoxygenic photoheterotroph Sediminicoccus rosea KRV36 adapts its photosynthesis to long days of polar summer.</title>
        <authorList>
            <person name="Tomasch J."/>
            <person name="Kopejtka K."/>
            <person name="Bily T."/>
            <person name="Gardiner A.T."/>
            <person name="Gardian Z."/>
            <person name="Shivaramu S."/>
            <person name="Koblizek M."/>
            <person name="Engelhardt F."/>
            <person name="Kaftan D."/>
        </authorList>
    </citation>
    <scope>NUCLEOTIDE SEQUENCE [LARGE SCALE GENOMIC DNA]</scope>
    <source>
        <strain evidence="1 2">R-30</strain>
    </source>
</reference>
<dbReference type="EMBL" id="CP137852">
    <property type="protein sequence ID" value="WPB87530.1"/>
    <property type="molecule type" value="Genomic_DNA"/>
</dbReference>